<organism evidence="1 2">
    <name type="scientific">Symbiobacterium thermophilum</name>
    <dbReference type="NCBI Taxonomy" id="2734"/>
    <lineage>
        <taxon>Bacteria</taxon>
        <taxon>Bacillati</taxon>
        <taxon>Bacillota</taxon>
        <taxon>Clostridia</taxon>
        <taxon>Eubacteriales</taxon>
        <taxon>Symbiobacteriaceae</taxon>
        <taxon>Symbiobacterium</taxon>
    </lineage>
</organism>
<name>A0A953LLP7_SYMTR</name>
<protein>
    <submittedName>
        <fullName evidence="1">Uncharacterized protein</fullName>
    </submittedName>
</protein>
<dbReference type="Proteomes" id="UP000732377">
    <property type="component" value="Unassembled WGS sequence"/>
</dbReference>
<dbReference type="AlphaFoldDB" id="A0A953LLP7"/>
<evidence type="ECO:0000313" key="1">
    <source>
        <dbReference type="EMBL" id="MBY6278407.1"/>
    </source>
</evidence>
<proteinExistence type="predicted"/>
<gene>
    <name evidence="1" type="ORF">CWE10_20110</name>
</gene>
<sequence length="189" mass="20993">MIQSHLLTTEPSTVRFAGATWSLIFDFWAIRKLGQRYAPEATNLDWLKELMAKVAAGDIEAICGCLWAGMLRENPALTFEDVLALLDEASFADLVALPEQILTAMRDAYGAAGQAEEQGEPWDWEVALATWVKEWGRSEEEFWRATFRTFASISNGLAKLYKSTTKTGAGVQAPAEGYNLLDLLTLRGR</sequence>
<dbReference type="EMBL" id="PIUK01000498">
    <property type="protein sequence ID" value="MBY6278407.1"/>
    <property type="molecule type" value="Genomic_DNA"/>
</dbReference>
<accession>A0A953LLP7</accession>
<dbReference type="RefSeq" id="WP_273381906.1">
    <property type="nucleotide sequence ID" value="NZ_PIUK01000498.1"/>
</dbReference>
<evidence type="ECO:0000313" key="2">
    <source>
        <dbReference type="Proteomes" id="UP000732377"/>
    </source>
</evidence>
<comment type="caution">
    <text evidence="1">The sequence shown here is derived from an EMBL/GenBank/DDBJ whole genome shotgun (WGS) entry which is preliminary data.</text>
</comment>
<reference evidence="1" key="1">
    <citation type="submission" date="2017-11" db="EMBL/GenBank/DDBJ databases">
        <title>Three new genomes from thermophilic consortium.</title>
        <authorList>
            <person name="Quaggio R."/>
            <person name="Amgarten D."/>
            <person name="Setubal J.C."/>
        </authorList>
    </citation>
    <scope>NUCLEOTIDE SEQUENCE</scope>
    <source>
        <strain evidence="1">ZCTH01-B2</strain>
    </source>
</reference>